<evidence type="ECO:0000256" key="1">
    <source>
        <dbReference type="ARBA" id="ARBA00022598"/>
    </source>
</evidence>
<dbReference type="InterPro" id="IPR050141">
    <property type="entry name" value="GCL_type2/YbdK_subfam"/>
</dbReference>
<name>A0A841BZB4_9ACTN</name>
<evidence type="ECO:0000256" key="5">
    <source>
        <dbReference type="HAMAP-Rule" id="MF_01609"/>
    </source>
</evidence>
<organism evidence="6 7">
    <name type="scientific">Allocatelliglobosispora scoriae</name>
    <dbReference type="NCBI Taxonomy" id="643052"/>
    <lineage>
        <taxon>Bacteria</taxon>
        <taxon>Bacillati</taxon>
        <taxon>Actinomycetota</taxon>
        <taxon>Actinomycetes</taxon>
        <taxon>Micromonosporales</taxon>
        <taxon>Micromonosporaceae</taxon>
        <taxon>Allocatelliglobosispora</taxon>
    </lineage>
</organism>
<dbReference type="HAMAP" id="MF_01609">
    <property type="entry name" value="Glu_cys_ligase_2"/>
    <property type="match status" value="1"/>
</dbReference>
<dbReference type="InterPro" id="IPR014746">
    <property type="entry name" value="Gln_synth/guanido_kin_cat_dom"/>
</dbReference>
<dbReference type="NCBIfam" id="NF010041">
    <property type="entry name" value="PRK13517.1-1"/>
    <property type="match status" value="1"/>
</dbReference>
<dbReference type="Gene3D" id="3.30.590.20">
    <property type="match status" value="1"/>
</dbReference>
<dbReference type="SUPFAM" id="SSF55931">
    <property type="entry name" value="Glutamine synthetase/guanido kinase"/>
    <property type="match status" value="1"/>
</dbReference>
<keyword evidence="7" id="KW-1185">Reference proteome</keyword>
<dbReference type="EC" id="6.3.2.2" evidence="5"/>
<dbReference type="InterPro" id="IPR011793">
    <property type="entry name" value="YbdK"/>
</dbReference>
<comment type="catalytic activity">
    <reaction evidence="4 5">
        <text>L-cysteine + L-glutamate + ATP = gamma-L-glutamyl-L-cysteine + ADP + phosphate + H(+)</text>
        <dbReference type="Rhea" id="RHEA:13285"/>
        <dbReference type="ChEBI" id="CHEBI:15378"/>
        <dbReference type="ChEBI" id="CHEBI:29985"/>
        <dbReference type="ChEBI" id="CHEBI:30616"/>
        <dbReference type="ChEBI" id="CHEBI:35235"/>
        <dbReference type="ChEBI" id="CHEBI:43474"/>
        <dbReference type="ChEBI" id="CHEBI:58173"/>
        <dbReference type="ChEBI" id="CHEBI:456216"/>
        <dbReference type="EC" id="6.3.2.2"/>
    </reaction>
</comment>
<protein>
    <recommendedName>
        <fullName evidence="5">Putative glutamate--cysteine ligase 2</fullName>
        <ecNumber evidence="5">6.3.2.2</ecNumber>
    </recommendedName>
    <alternativeName>
        <fullName evidence="5">Gamma-glutamylcysteine synthetase 2</fullName>
        <shortName evidence="5">GCS 2</shortName>
        <shortName evidence="5">Gamma-GCS 2</shortName>
    </alternativeName>
</protein>
<dbReference type="RefSeq" id="WP_184847529.1">
    <property type="nucleotide sequence ID" value="NZ_JACHMN010000003.1"/>
</dbReference>
<evidence type="ECO:0000313" key="6">
    <source>
        <dbReference type="EMBL" id="MBB5872142.1"/>
    </source>
</evidence>
<keyword evidence="1 5" id="KW-0436">Ligase</keyword>
<dbReference type="PANTHER" id="PTHR36510">
    <property type="entry name" value="GLUTAMATE--CYSTEINE LIGASE 2-RELATED"/>
    <property type="match status" value="1"/>
</dbReference>
<dbReference type="InterPro" id="IPR006336">
    <property type="entry name" value="GCS2"/>
</dbReference>
<dbReference type="PANTHER" id="PTHR36510:SF1">
    <property type="entry name" value="GLUTAMATE--CYSTEINE LIGASE 2-RELATED"/>
    <property type="match status" value="1"/>
</dbReference>
<evidence type="ECO:0000256" key="3">
    <source>
        <dbReference type="ARBA" id="ARBA00022840"/>
    </source>
</evidence>
<dbReference type="Pfam" id="PF04107">
    <property type="entry name" value="GCS2"/>
    <property type="match status" value="1"/>
</dbReference>
<dbReference type="EMBL" id="JACHMN010000003">
    <property type="protein sequence ID" value="MBB5872142.1"/>
    <property type="molecule type" value="Genomic_DNA"/>
</dbReference>
<dbReference type="GO" id="GO:0042398">
    <property type="term" value="P:modified amino acid biosynthetic process"/>
    <property type="evidence" value="ECO:0007669"/>
    <property type="project" value="InterPro"/>
</dbReference>
<dbReference type="GO" id="GO:0004357">
    <property type="term" value="F:glutamate-cysteine ligase activity"/>
    <property type="evidence" value="ECO:0007669"/>
    <property type="project" value="UniProtKB-EC"/>
</dbReference>
<evidence type="ECO:0000313" key="7">
    <source>
        <dbReference type="Proteomes" id="UP000587527"/>
    </source>
</evidence>
<comment type="function">
    <text evidence="5">ATP-dependent carboxylate-amine ligase which exhibits weak glutamate--cysteine ligase activity.</text>
</comment>
<reference evidence="6 7" key="1">
    <citation type="submission" date="2020-08" db="EMBL/GenBank/DDBJ databases">
        <title>Sequencing the genomes of 1000 actinobacteria strains.</title>
        <authorList>
            <person name="Klenk H.-P."/>
        </authorList>
    </citation>
    <scope>NUCLEOTIDE SEQUENCE [LARGE SCALE GENOMIC DNA]</scope>
    <source>
        <strain evidence="6 7">DSM 45362</strain>
    </source>
</reference>
<dbReference type="Proteomes" id="UP000587527">
    <property type="component" value="Unassembled WGS sequence"/>
</dbReference>
<keyword evidence="2 5" id="KW-0547">Nucleotide-binding</keyword>
<keyword evidence="3 5" id="KW-0067">ATP-binding</keyword>
<gene>
    <name evidence="6" type="ORF">F4553_005576</name>
</gene>
<accession>A0A841BZB4</accession>
<evidence type="ECO:0000256" key="2">
    <source>
        <dbReference type="ARBA" id="ARBA00022741"/>
    </source>
</evidence>
<comment type="caution">
    <text evidence="6">The sequence shown here is derived from an EMBL/GenBank/DDBJ whole genome shotgun (WGS) entry which is preliminary data.</text>
</comment>
<dbReference type="NCBIfam" id="TIGR02050">
    <property type="entry name" value="gshA_cyan_rel"/>
    <property type="match status" value="1"/>
</dbReference>
<proteinExistence type="inferred from homology"/>
<comment type="similarity">
    <text evidence="5">Belongs to the glutamate--cysteine ligase type 2 family. YbdK subfamily.</text>
</comment>
<dbReference type="GO" id="GO:0005524">
    <property type="term" value="F:ATP binding"/>
    <property type="evidence" value="ECO:0007669"/>
    <property type="project" value="UniProtKB-KW"/>
</dbReference>
<dbReference type="AlphaFoldDB" id="A0A841BZB4"/>
<sequence>MNTADPPRFGVEEEFLVVDPATRVTAPQAEKVIEHARQALGNRVSGELTKLQVETRTDPCSSVAQVHSQLVEARTALAASAVDLGLRVVATGTPVLSGSVPAPITEGARQDRGNATYRSLHDDQAICAVHVHVEMPDRTRALQVSNHLRPHLPVLLALTANSPHWDGRDTGYAGWRTMIWQRWPVAGPPPHFTSVEHYDETVMTLLSSGVLVDTGTVFWDMRPSLRHPTLEIRVADVPITAWESALYAAVIRALVMSVGPAIDRGEDAPFVRPEFMRAAYWRAARDGLDGDGIDVRTGTVVPMAAQVTTLVDGLRPILRDNGDHDLVDGWLEELLTIGGSAARQRAAAAERGDLADVVDHLIAHLT</sequence>
<evidence type="ECO:0000256" key="4">
    <source>
        <dbReference type="ARBA" id="ARBA00048819"/>
    </source>
</evidence>